<keyword evidence="2 3" id="KW-0175">Coiled coil</keyword>
<keyword evidence="1" id="KW-0403">Intermediate filament</keyword>
<sequence length="523" mass="57473">MAVRVSSYRRIFEEQQQWSAVGAGAGVTFASARGGASGSCPWSTPDFQAARTMNKECTVRFAKERSLIAALNDRLAVLIDVARCLEEENESLEVEIIELRAQRGGGQEGDDTTAVTVRGPPDYSLEAVIERLQREKEEIESDTEGLRKELVHLQARYDQVVEQRTLIQLEKEDVAVDVDAITTDCLALREQVAIYEDQLANMEQQQEERFETLTGPAPGASGGDALVSLDFPAFDITDTIIDIKEYYSQLAESLQFECGRRAAITAGGEANGASGAKAAGAKVKDVSKVTDPAALKALIAELQKELAELEKRYQELEDEIEARKEAYLLEIEDLEDTVLDLKDSQADLEAQMRDHCGDYDELLSQKMALDIEIAAYRGLVEEEEERLYCLASPQGRGLISGSLGRFATGSRGGSRVLRSCREAQRSGPGARSDGRPCVFETDPRNDFPIRFSSISLHQRVNLSVSRLRGRGIPNEVAAREMLEWLSVNFDPLCNRADIPGVSPFGGVFTAGDVKPSDILQPSL</sequence>
<proteinExistence type="predicted"/>
<feature type="coiled-coil region" evidence="3">
    <location>
        <begin position="68"/>
        <end position="102"/>
    </location>
</feature>
<evidence type="ECO:0000256" key="1">
    <source>
        <dbReference type="ARBA" id="ARBA00022754"/>
    </source>
</evidence>
<dbReference type="AlphaFoldDB" id="A0ABD1IRE2"/>
<evidence type="ECO:0000256" key="3">
    <source>
        <dbReference type="SAM" id="Coils"/>
    </source>
</evidence>
<name>A0ABD1IRE2_9TELE</name>
<accession>A0ABD1IRE2</accession>
<dbReference type="SMART" id="SM01391">
    <property type="entry name" value="Filament"/>
    <property type="match status" value="1"/>
</dbReference>
<organism evidence="5 6">
    <name type="scientific">Coilia grayii</name>
    <name type="common">Gray's grenadier anchovy</name>
    <dbReference type="NCBI Taxonomy" id="363190"/>
    <lineage>
        <taxon>Eukaryota</taxon>
        <taxon>Metazoa</taxon>
        <taxon>Chordata</taxon>
        <taxon>Craniata</taxon>
        <taxon>Vertebrata</taxon>
        <taxon>Euteleostomi</taxon>
        <taxon>Actinopterygii</taxon>
        <taxon>Neopterygii</taxon>
        <taxon>Teleostei</taxon>
        <taxon>Clupei</taxon>
        <taxon>Clupeiformes</taxon>
        <taxon>Clupeoidei</taxon>
        <taxon>Engraulidae</taxon>
        <taxon>Coilinae</taxon>
        <taxon>Coilia</taxon>
    </lineage>
</organism>
<comment type="caution">
    <text evidence="5">The sequence shown here is derived from an EMBL/GenBank/DDBJ whole genome shotgun (WGS) entry which is preliminary data.</text>
</comment>
<dbReference type="GO" id="GO:0005882">
    <property type="term" value="C:intermediate filament"/>
    <property type="evidence" value="ECO:0007669"/>
    <property type="project" value="UniProtKB-KW"/>
</dbReference>
<dbReference type="Pfam" id="PF00038">
    <property type="entry name" value="Filament"/>
    <property type="match status" value="1"/>
</dbReference>
<evidence type="ECO:0000256" key="2">
    <source>
        <dbReference type="ARBA" id="ARBA00023054"/>
    </source>
</evidence>
<evidence type="ECO:0000313" key="5">
    <source>
        <dbReference type="EMBL" id="KAL2077382.1"/>
    </source>
</evidence>
<keyword evidence="6" id="KW-1185">Reference proteome</keyword>
<feature type="coiled-coil region" evidence="3">
    <location>
        <begin position="292"/>
        <end position="351"/>
    </location>
</feature>
<dbReference type="Proteomes" id="UP001591681">
    <property type="component" value="Unassembled WGS sequence"/>
</dbReference>
<dbReference type="EMBL" id="JBHFQA010000024">
    <property type="protein sequence ID" value="KAL2077382.1"/>
    <property type="molecule type" value="Genomic_DNA"/>
</dbReference>
<protein>
    <recommendedName>
        <fullName evidence="4">IF rod domain-containing protein</fullName>
    </recommendedName>
</protein>
<reference evidence="5 6" key="1">
    <citation type="submission" date="2024-09" db="EMBL/GenBank/DDBJ databases">
        <title>A chromosome-level genome assembly of Gray's grenadier anchovy, Coilia grayii.</title>
        <authorList>
            <person name="Fu Z."/>
        </authorList>
    </citation>
    <scope>NUCLEOTIDE SEQUENCE [LARGE SCALE GENOMIC DNA]</scope>
    <source>
        <strain evidence="5">G4</strain>
        <tissue evidence="5">Muscle</tissue>
    </source>
</reference>
<evidence type="ECO:0000259" key="4">
    <source>
        <dbReference type="SMART" id="SM01391"/>
    </source>
</evidence>
<gene>
    <name evidence="5" type="ORF">ACEWY4_026886</name>
</gene>
<dbReference type="InterPro" id="IPR050405">
    <property type="entry name" value="Intermediate_filament"/>
</dbReference>
<evidence type="ECO:0000313" key="6">
    <source>
        <dbReference type="Proteomes" id="UP001591681"/>
    </source>
</evidence>
<dbReference type="PANTHER" id="PTHR45652">
    <property type="entry name" value="GLIAL FIBRILLARY ACIDIC PROTEIN"/>
    <property type="match status" value="1"/>
</dbReference>
<dbReference type="Gene3D" id="1.20.5.170">
    <property type="match status" value="1"/>
</dbReference>
<dbReference type="SUPFAM" id="SSF64593">
    <property type="entry name" value="Intermediate filament protein, coiled coil region"/>
    <property type="match status" value="1"/>
</dbReference>
<feature type="coiled-coil region" evidence="3">
    <location>
        <begin position="129"/>
        <end position="156"/>
    </location>
</feature>
<feature type="domain" description="IF rod" evidence="4">
    <location>
        <begin position="63"/>
        <end position="386"/>
    </location>
</feature>
<dbReference type="InterPro" id="IPR039008">
    <property type="entry name" value="IF_rod_dom"/>
</dbReference>
<dbReference type="PANTHER" id="PTHR45652:SF7">
    <property type="entry name" value="VIMENTIN-LIKE"/>
    <property type="match status" value="1"/>
</dbReference>